<comment type="similarity">
    <text evidence="4">Belongs to the methyltransferase superfamily. METTL23 family.</text>
</comment>
<accession>A0A0D3BW09</accession>
<dbReference type="GO" id="GO:0005737">
    <property type="term" value="C:cytoplasm"/>
    <property type="evidence" value="ECO:0007669"/>
    <property type="project" value="TreeGrafter"/>
</dbReference>
<dbReference type="Gene3D" id="3.40.50.150">
    <property type="entry name" value="Vaccinia Virus protein VP39"/>
    <property type="match status" value="2"/>
</dbReference>
<reference evidence="5" key="2">
    <citation type="submission" date="2015-03" db="UniProtKB">
        <authorList>
            <consortium name="EnsemblPlants"/>
        </authorList>
    </citation>
    <scope>IDENTIFICATION</scope>
</reference>
<keyword evidence="6" id="KW-1185">Reference proteome</keyword>
<keyword evidence="2" id="KW-0808">Transferase</keyword>
<name>A0A0D3BW09_BRAOL</name>
<dbReference type="PANTHER" id="PTHR14614">
    <property type="entry name" value="HEPATOCELLULAR CARCINOMA-ASSOCIATED ANTIGEN"/>
    <property type="match status" value="1"/>
</dbReference>
<evidence type="ECO:0000256" key="2">
    <source>
        <dbReference type="ARBA" id="ARBA00022679"/>
    </source>
</evidence>
<evidence type="ECO:0000256" key="4">
    <source>
        <dbReference type="ARBA" id="ARBA00043988"/>
    </source>
</evidence>
<dbReference type="GO" id="GO:0005634">
    <property type="term" value="C:nucleus"/>
    <property type="evidence" value="ECO:0007669"/>
    <property type="project" value="TreeGrafter"/>
</dbReference>
<reference evidence="5 6" key="1">
    <citation type="journal article" date="2014" name="Genome Biol.">
        <title>Transcriptome and methylome profiling reveals relics of genome dominance in the mesopolyploid Brassica oleracea.</title>
        <authorList>
            <person name="Parkin I.A."/>
            <person name="Koh C."/>
            <person name="Tang H."/>
            <person name="Robinson S.J."/>
            <person name="Kagale S."/>
            <person name="Clarke W.E."/>
            <person name="Town C.D."/>
            <person name="Nixon J."/>
            <person name="Krishnakumar V."/>
            <person name="Bidwell S.L."/>
            <person name="Denoeud F."/>
            <person name="Belcram H."/>
            <person name="Links M.G."/>
            <person name="Just J."/>
            <person name="Clarke C."/>
            <person name="Bender T."/>
            <person name="Huebert T."/>
            <person name="Mason A.S."/>
            <person name="Pires J.C."/>
            <person name="Barker G."/>
            <person name="Moore J."/>
            <person name="Walley P.G."/>
            <person name="Manoli S."/>
            <person name="Batley J."/>
            <person name="Edwards D."/>
            <person name="Nelson M.N."/>
            <person name="Wang X."/>
            <person name="Paterson A.H."/>
            <person name="King G."/>
            <person name="Bancroft I."/>
            <person name="Chalhoub B."/>
            <person name="Sharpe A.G."/>
        </authorList>
    </citation>
    <scope>NUCLEOTIDE SEQUENCE</scope>
    <source>
        <strain evidence="5 6">cv. TO1000</strain>
    </source>
</reference>
<dbReference type="EnsemblPlants" id="Bo4g096850.1">
    <property type="protein sequence ID" value="Bo4g096850.1"/>
    <property type="gene ID" value="Bo4g096850"/>
</dbReference>
<evidence type="ECO:0000313" key="5">
    <source>
        <dbReference type="EnsemblPlants" id="Bo4g096850.1"/>
    </source>
</evidence>
<evidence type="ECO:0000313" key="6">
    <source>
        <dbReference type="Proteomes" id="UP000032141"/>
    </source>
</evidence>
<dbReference type="GO" id="GO:0008168">
    <property type="term" value="F:methyltransferase activity"/>
    <property type="evidence" value="ECO:0007669"/>
    <property type="project" value="UniProtKB-KW"/>
</dbReference>
<protein>
    <submittedName>
        <fullName evidence="5">Uncharacterized protein</fullName>
    </submittedName>
</protein>
<organism evidence="5 6">
    <name type="scientific">Brassica oleracea var. oleracea</name>
    <dbReference type="NCBI Taxonomy" id="109376"/>
    <lineage>
        <taxon>Eukaryota</taxon>
        <taxon>Viridiplantae</taxon>
        <taxon>Streptophyta</taxon>
        <taxon>Embryophyta</taxon>
        <taxon>Tracheophyta</taxon>
        <taxon>Spermatophyta</taxon>
        <taxon>Magnoliopsida</taxon>
        <taxon>eudicotyledons</taxon>
        <taxon>Gunneridae</taxon>
        <taxon>Pentapetalae</taxon>
        <taxon>rosids</taxon>
        <taxon>malvids</taxon>
        <taxon>Brassicales</taxon>
        <taxon>Brassicaceae</taxon>
        <taxon>Brassiceae</taxon>
        <taxon>Brassica</taxon>
    </lineage>
</organism>
<dbReference type="AlphaFoldDB" id="A0A0D3BW09"/>
<dbReference type="Pfam" id="PF10294">
    <property type="entry name" value="Methyltransf_16"/>
    <property type="match status" value="1"/>
</dbReference>
<dbReference type="SUPFAM" id="SSF53335">
    <property type="entry name" value="S-adenosyl-L-methionine-dependent methyltransferases"/>
    <property type="match status" value="1"/>
</dbReference>
<dbReference type="InterPro" id="IPR019410">
    <property type="entry name" value="Methyltransf_16"/>
</dbReference>
<keyword evidence="1" id="KW-0489">Methyltransferase</keyword>
<evidence type="ECO:0000256" key="1">
    <source>
        <dbReference type="ARBA" id="ARBA00022603"/>
    </source>
</evidence>
<dbReference type="HOGENOM" id="CLU_951075_0_0_1"/>
<dbReference type="Gramene" id="Bo4g096850.1">
    <property type="protein sequence ID" value="Bo4g096850.1"/>
    <property type="gene ID" value="Bo4g096850"/>
</dbReference>
<dbReference type="GO" id="GO:0032259">
    <property type="term" value="P:methylation"/>
    <property type="evidence" value="ECO:0007669"/>
    <property type="project" value="UniProtKB-KW"/>
</dbReference>
<dbReference type="PANTHER" id="PTHR14614:SF164">
    <property type="entry name" value="HISTONE-ARGININE METHYLTRANSFERASE METTL23"/>
    <property type="match status" value="1"/>
</dbReference>
<dbReference type="eggNOG" id="KOG2793">
    <property type="taxonomic scope" value="Eukaryota"/>
</dbReference>
<keyword evidence="3" id="KW-0949">S-adenosyl-L-methionine</keyword>
<dbReference type="STRING" id="109376.A0A0D3BW09"/>
<dbReference type="InterPro" id="IPR029063">
    <property type="entry name" value="SAM-dependent_MTases_sf"/>
</dbReference>
<proteinExistence type="inferred from homology"/>
<sequence>MTTTTRTTISMVLMEILNLPLRSRFRGSTILELGAGTSWPGLVAAKVGANVTLTDDSSKPEVLDNMTRVCELNKLNCNVIYGLQLSSSLFSLCWPSLVPFRMISLPPSHFCFKVLQMQFLSQQELGADTSWPGLVAAKVGANVTLTDDSSKPEVLDNMTRVCELNKLNCNVIYGLQLSSSLLSLCWPSLVPLRSRYFSLFILTMSKDASDLFATIAFMLQSSPDAVFLSQQEILCWILSCSGNHLIEFLLVKWGLKCVKLVDGFSFLPSRKASLLSGNIQLVEIALSCGKSAA</sequence>
<evidence type="ECO:0000256" key="3">
    <source>
        <dbReference type="ARBA" id="ARBA00022691"/>
    </source>
</evidence>
<dbReference type="Proteomes" id="UP000032141">
    <property type="component" value="Chromosome C4"/>
</dbReference>